<name>X1JYY5_9ZZZZ</name>
<dbReference type="InterPro" id="IPR001279">
    <property type="entry name" value="Metallo-B-lactamas"/>
</dbReference>
<gene>
    <name evidence="2" type="ORF">S06H3_01908</name>
</gene>
<organism evidence="2">
    <name type="scientific">marine sediment metagenome</name>
    <dbReference type="NCBI Taxonomy" id="412755"/>
    <lineage>
        <taxon>unclassified sequences</taxon>
        <taxon>metagenomes</taxon>
        <taxon>ecological metagenomes</taxon>
    </lineage>
</organism>
<sequence>MSVKEIKINNKLYLYSSSRYHNINSSAVLIKDGILIIDTMLFPKDMKKVERLIKLRKPEGVKYVINTHYHLDHTCGNSIFKDKDIISHYLCRDNMKKYGQKILEDFAKIEPETEGTDINLPNITFYKRACLFIEDEEFDLMLTPGHTPDSICVYWKNREILFAGDTVIPIPYFYYGDRGELIKTLKNIIKLNLKLIVQGHGNPINKEKIKEELNLKIGYLEKINEVVKHSIKKGLSEREIYKIPISKCGIEKDPDPKDLFWRKDIHISNLARVYKDLIRIEK</sequence>
<accession>X1JYY5</accession>
<comment type="caution">
    <text evidence="2">The sequence shown here is derived from an EMBL/GenBank/DDBJ whole genome shotgun (WGS) entry which is preliminary data.</text>
</comment>
<dbReference type="EMBL" id="BARV01000516">
    <property type="protein sequence ID" value="GAH99377.1"/>
    <property type="molecule type" value="Genomic_DNA"/>
</dbReference>
<dbReference type="PANTHER" id="PTHR42951:SF18">
    <property type="entry name" value="METALLO-HYDROLASE MJ0296-RELATED"/>
    <property type="match status" value="1"/>
</dbReference>
<dbReference type="SMART" id="SM00849">
    <property type="entry name" value="Lactamase_B"/>
    <property type="match status" value="1"/>
</dbReference>
<dbReference type="CDD" id="cd16282">
    <property type="entry name" value="metallo-hydrolase-like_MBL-fold"/>
    <property type="match status" value="1"/>
</dbReference>
<reference evidence="2" key="1">
    <citation type="journal article" date="2014" name="Front. Microbiol.">
        <title>High frequency of phylogenetically diverse reductive dehalogenase-homologous genes in deep subseafloor sedimentary metagenomes.</title>
        <authorList>
            <person name="Kawai M."/>
            <person name="Futagami T."/>
            <person name="Toyoda A."/>
            <person name="Takaki Y."/>
            <person name="Nishi S."/>
            <person name="Hori S."/>
            <person name="Arai W."/>
            <person name="Tsubouchi T."/>
            <person name="Morono Y."/>
            <person name="Uchiyama I."/>
            <person name="Ito T."/>
            <person name="Fujiyama A."/>
            <person name="Inagaki F."/>
            <person name="Takami H."/>
        </authorList>
    </citation>
    <scope>NUCLEOTIDE SEQUENCE</scope>
    <source>
        <strain evidence="2">Expedition CK06-06</strain>
    </source>
</reference>
<proteinExistence type="predicted"/>
<evidence type="ECO:0000259" key="1">
    <source>
        <dbReference type="SMART" id="SM00849"/>
    </source>
</evidence>
<protein>
    <recommendedName>
        <fullName evidence="1">Metallo-beta-lactamase domain-containing protein</fullName>
    </recommendedName>
</protein>
<dbReference type="InterPro" id="IPR050855">
    <property type="entry name" value="NDM-1-like"/>
</dbReference>
<dbReference type="AlphaFoldDB" id="X1JYY5"/>
<dbReference type="SUPFAM" id="SSF56281">
    <property type="entry name" value="Metallo-hydrolase/oxidoreductase"/>
    <property type="match status" value="1"/>
</dbReference>
<dbReference type="InterPro" id="IPR036866">
    <property type="entry name" value="RibonucZ/Hydroxyglut_hydro"/>
</dbReference>
<evidence type="ECO:0000313" key="2">
    <source>
        <dbReference type="EMBL" id="GAH99377.1"/>
    </source>
</evidence>
<dbReference type="Pfam" id="PF00753">
    <property type="entry name" value="Lactamase_B"/>
    <property type="match status" value="1"/>
</dbReference>
<feature type="domain" description="Metallo-beta-lactamase" evidence="1">
    <location>
        <begin position="24"/>
        <end position="200"/>
    </location>
</feature>
<dbReference type="PANTHER" id="PTHR42951">
    <property type="entry name" value="METALLO-BETA-LACTAMASE DOMAIN-CONTAINING"/>
    <property type="match status" value="1"/>
</dbReference>
<dbReference type="Gene3D" id="3.60.15.10">
    <property type="entry name" value="Ribonuclease Z/Hydroxyacylglutathione hydrolase-like"/>
    <property type="match status" value="1"/>
</dbReference>